<accession>A0A8T0R7S7</accession>
<name>A0A8T0R7S7_PANVG</name>
<dbReference type="AlphaFoldDB" id="A0A8T0R7S7"/>
<organism evidence="2 3">
    <name type="scientific">Panicum virgatum</name>
    <name type="common">Blackwell switchgrass</name>
    <dbReference type="NCBI Taxonomy" id="38727"/>
    <lineage>
        <taxon>Eukaryota</taxon>
        <taxon>Viridiplantae</taxon>
        <taxon>Streptophyta</taxon>
        <taxon>Embryophyta</taxon>
        <taxon>Tracheophyta</taxon>
        <taxon>Spermatophyta</taxon>
        <taxon>Magnoliopsida</taxon>
        <taxon>Liliopsida</taxon>
        <taxon>Poales</taxon>
        <taxon>Poaceae</taxon>
        <taxon>PACMAD clade</taxon>
        <taxon>Panicoideae</taxon>
        <taxon>Panicodae</taxon>
        <taxon>Paniceae</taxon>
        <taxon>Panicinae</taxon>
        <taxon>Panicum</taxon>
        <taxon>Panicum sect. Hiantes</taxon>
    </lineage>
</organism>
<gene>
    <name evidence="2" type="ORF">PVAP13_6KG015350</name>
</gene>
<keyword evidence="1" id="KW-0732">Signal</keyword>
<evidence type="ECO:0000313" key="3">
    <source>
        <dbReference type="Proteomes" id="UP000823388"/>
    </source>
</evidence>
<sequence>MVLCLCVVWWFLSGNHKELFPSTSKDTQVHCQKKRAGKISLSSVGACIV</sequence>
<feature type="signal peptide" evidence="1">
    <location>
        <begin position="1"/>
        <end position="17"/>
    </location>
</feature>
<dbReference type="EMBL" id="CM029047">
    <property type="protein sequence ID" value="KAG2581125.1"/>
    <property type="molecule type" value="Genomic_DNA"/>
</dbReference>
<evidence type="ECO:0000256" key="1">
    <source>
        <dbReference type="SAM" id="SignalP"/>
    </source>
</evidence>
<evidence type="ECO:0000313" key="2">
    <source>
        <dbReference type="EMBL" id="KAG2581125.1"/>
    </source>
</evidence>
<keyword evidence="3" id="KW-1185">Reference proteome</keyword>
<protein>
    <submittedName>
        <fullName evidence="2">Uncharacterized protein</fullName>
    </submittedName>
</protein>
<feature type="chain" id="PRO_5035741193" evidence="1">
    <location>
        <begin position="18"/>
        <end position="49"/>
    </location>
</feature>
<comment type="caution">
    <text evidence="2">The sequence shown here is derived from an EMBL/GenBank/DDBJ whole genome shotgun (WGS) entry which is preliminary data.</text>
</comment>
<reference evidence="2" key="1">
    <citation type="submission" date="2020-05" db="EMBL/GenBank/DDBJ databases">
        <title>WGS assembly of Panicum virgatum.</title>
        <authorList>
            <person name="Lovell J.T."/>
            <person name="Jenkins J."/>
            <person name="Shu S."/>
            <person name="Juenger T.E."/>
            <person name="Schmutz J."/>
        </authorList>
    </citation>
    <scope>NUCLEOTIDE SEQUENCE</scope>
    <source>
        <strain evidence="2">AP13</strain>
    </source>
</reference>
<proteinExistence type="predicted"/>
<dbReference type="Proteomes" id="UP000823388">
    <property type="component" value="Chromosome 6K"/>
</dbReference>